<name>A0A1E7LJE2_9ACTN</name>
<dbReference type="RefSeq" id="WP_070203888.1">
    <property type="nucleotide sequence ID" value="NZ_LJGZ01000103.1"/>
</dbReference>
<dbReference type="EMBL" id="LJGZ01000103">
    <property type="protein sequence ID" value="OEV16342.1"/>
    <property type="molecule type" value="Genomic_DNA"/>
</dbReference>
<organism evidence="2 3">
    <name type="scientific">Streptomyces nanshensis</name>
    <dbReference type="NCBI Taxonomy" id="518642"/>
    <lineage>
        <taxon>Bacteria</taxon>
        <taxon>Bacillati</taxon>
        <taxon>Actinomycetota</taxon>
        <taxon>Actinomycetes</taxon>
        <taxon>Kitasatosporales</taxon>
        <taxon>Streptomycetaceae</taxon>
        <taxon>Streptomyces</taxon>
    </lineage>
</organism>
<keyword evidence="3" id="KW-1185">Reference proteome</keyword>
<gene>
    <name evidence="2" type="ORF">AN221_32575</name>
</gene>
<dbReference type="AlphaFoldDB" id="A0A1E7LJE2"/>
<feature type="region of interest" description="Disordered" evidence="1">
    <location>
        <begin position="1"/>
        <end position="31"/>
    </location>
</feature>
<accession>A0A1E7LJE2</accession>
<comment type="caution">
    <text evidence="2">The sequence shown here is derived from an EMBL/GenBank/DDBJ whole genome shotgun (WGS) entry which is preliminary data.</text>
</comment>
<evidence type="ECO:0000313" key="3">
    <source>
        <dbReference type="Proteomes" id="UP000175971"/>
    </source>
</evidence>
<dbReference type="PATRIC" id="fig|518642.7.peg.2705"/>
<protein>
    <submittedName>
        <fullName evidence="2">Uncharacterized protein</fullName>
    </submittedName>
</protein>
<reference evidence="2 3" key="1">
    <citation type="journal article" date="2016" name="Front. Microbiol.">
        <title>Comparative Genomics Analysis of Streptomyces Species Reveals Their Adaptation to the Marine Environment and Their Diversity at the Genomic Level.</title>
        <authorList>
            <person name="Tian X."/>
            <person name="Zhang Z."/>
            <person name="Yang T."/>
            <person name="Chen M."/>
            <person name="Li J."/>
            <person name="Chen F."/>
            <person name="Yang J."/>
            <person name="Li W."/>
            <person name="Zhang B."/>
            <person name="Zhang Z."/>
            <person name="Wu J."/>
            <person name="Zhang C."/>
            <person name="Long L."/>
            <person name="Xiao J."/>
        </authorList>
    </citation>
    <scope>NUCLEOTIDE SEQUENCE [LARGE SCALE GENOMIC DNA]</scope>
    <source>
        <strain evidence="2 3">SCSIO M10372</strain>
    </source>
</reference>
<sequence length="130" mass="14146">MSSKKNGRRTSGDPRKSGGDIVGPGGPQDRHGVILDDRNAVLLDHSTVTLVETRSGDPVLAMLLEGRINKSPDRARNLYLMNEDGAAAIVTELMALANRIGPEFEERFTARIQRLIDTDSFGDHHQGDPA</sequence>
<dbReference type="Proteomes" id="UP000175971">
    <property type="component" value="Unassembled WGS sequence"/>
</dbReference>
<dbReference type="OrthoDB" id="4227197at2"/>
<evidence type="ECO:0000313" key="2">
    <source>
        <dbReference type="EMBL" id="OEV16342.1"/>
    </source>
</evidence>
<proteinExistence type="predicted"/>
<evidence type="ECO:0000256" key="1">
    <source>
        <dbReference type="SAM" id="MobiDB-lite"/>
    </source>
</evidence>